<feature type="chain" id="PRO_5012821023" evidence="4">
    <location>
        <begin position="22"/>
        <end position="403"/>
    </location>
</feature>
<dbReference type="KEGG" id="tpro:Ga0080559_TMP192"/>
<protein>
    <submittedName>
        <fullName evidence="6">Amino acid/amide ABC transporter substrate-binding protein, HAAT family</fullName>
    </submittedName>
</protein>
<evidence type="ECO:0000256" key="1">
    <source>
        <dbReference type="ARBA" id="ARBA00010062"/>
    </source>
</evidence>
<dbReference type="AlphaFoldDB" id="A0A1U7DDG7"/>
<dbReference type="InterPro" id="IPR051010">
    <property type="entry name" value="BCAA_transport"/>
</dbReference>
<dbReference type="GO" id="GO:0006865">
    <property type="term" value="P:amino acid transport"/>
    <property type="evidence" value="ECO:0007669"/>
    <property type="project" value="UniProtKB-KW"/>
</dbReference>
<name>A0A1U7DDG7_9RHOB</name>
<evidence type="ECO:0000256" key="2">
    <source>
        <dbReference type="ARBA" id="ARBA00022729"/>
    </source>
</evidence>
<feature type="signal peptide" evidence="4">
    <location>
        <begin position="1"/>
        <end position="21"/>
    </location>
</feature>
<evidence type="ECO:0000256" key="3">
    <source>
        <dbReference type="ARBA" id="ARBA00022970"/>
    </source>
</evidence>
<dbReference type="CDD" id="cd06327">
    <property type="entry name" value="PBP1_SBP-like"/>
    <property type="match status" value="1"/>
</dbReference>
<evidence type="ECO:0000313" key="7">
    <source>
        <dbReference type="Proteomes" id="UP000186559"/>
    </source>
</evidence>
<gene>
    <name evidence="6" type="ORF">Ga0080559_TMP192</name>
</gene>
<organism evidence="6 7">
    <name type="scientific">Salipiger profundus</name>
    <dbReference type="NCBI Taxonomy" id="1229727"/>
    <lineage>
        <taxon>Bacteria</taxon>
        <taxon>Pseudomonadati</taxon>
        <taxon>Pseudomonadota</taxon>
        <taxon>Alphaproteobacteria</taxon>
        <taxon>Rhodobacterales</taxon>
        <taxon>Roseobacteraceae</taxon>
        <taxon>Salipiger</taxon>
    </lineage>
</organism>
<dbReference type="PANTHER" id="PTHR30483">
    <property type="entry name" value="LEUCINE-SPECIFIC-BINDING PROTEIN"/>
    <property type="match status" value="1"/>
</dbReference>
<keyword evidence="7" id="KW-1185">Reference proteome</keyword>
<reference evidence="6 7" key="1">
    <citation type="submission" date="2016-03" db="EMBL/GenBank/DDBJ databases">
        <title>Deep-sea bacteria in the southern Pacific.</title>
        <authorList>
            <person name="Tang K."/>
        </authorList>
    </citation>
    <scope>NUCLEOTIDE SEQUENCE [LARGE SCALE GENOMIC DNA]</scope>
    <source>
        <strain evidence="6 7">JLT2016</strain>
        <plasmid evidence="7">Plasmid ptpro5</plasmid>
    </source>
</reference>
<evidence type="ECO:0000259" key="5">
    <source>
        <dbReference type="Pfam" id="PF13458"/>
    </source>
</evidence>
<sequence length="403" mass="42963" precursor="true">MKIISMGLSVCLSAFAGLAQAQTEINVGLISDMSGVYSDFAGKGSVEAMNLAIEDFTAAHPEVKITLETADHQNKPDLASNIAREWYDQRGVDAVFDVTASSAALAVSAITREKNKVFMATNAATNALTGAECSPNTVQWTYDSWGMARGTVAPTLDGGAKSWYLIVVDYAFGHNARDVARDLIETGGGEVVGEVMHPLNSADFSSYLLQAQASGADAIALLNAGGDTINSIKQAGEFGITQSGQKLVTLAIFLTDVRAMGLEVAQGLTFPTWFYWDLNDQTRAFSERFAERMDGARPTMGQAANYSAAMLYFESVLAAGSPDDGAAVVTAMRDKGAYEDPLFGETEIRIDGRATHPIYLARAKTPDQSSGDWDFYEILRTVPPAEGNMPLEASKAAGCTLVP</sequence>
<dbReference type="Proteomes" id="UP000186559">
    <property type="component" value="Plasmid pTPRO5"/>
</dbReference>
<proteinExistence type="inferred from homology"/>
<geneLocation type="plasmid" evidence="7">
    <name>ptpro5</name>
</geneLocation>
<feature type="domain" description="Leucine-binding protein" evidence="5">
    <location>
        <begin position="24"/>
        <end position="364"/>
    </location>
</feature>
<keyword evidence="2 4" id="KW-0732">Signal</keyword>
<dbReference type="Gene3D" id="3.40.50.2300">
    <property type="match status" value="2"/>
</dbReference>
<dbReference type="InterPro" id="IPR028082">
    <property type="entry name" value="Peripla_BP_I"/>
</dbReference>
<accession>A0A1U7DDG7</accession>
<dbReference type="EMBL" id="CP014801">
    <property type="protein sequence ID" value="APX26168.1"/>
    <property type="molecule type" value="Genomic_DNA"/>
</dbReference>
<comment type="similarity">
    <text evidence="1">Belongs to the leucine-binding protein family.</text>
</comment>
<dbReference type="Pfam" id="PF13458">
    <property type="entry name" value="Peripla_BP_6"/>
    <property type="match status" value="1"/>
</dbReference>
<keyword evidence="3" id="KW-0029">Amino-acid transport</keyword>
<evidence type="ECO:0000313" key="6">
    <source>
        <dbReference type="EMBL" id="APX26168.1"/>
    </source>
</evidence>
<dbReference type="RefSeq" id="WP_076625810.1">
    <property type="nucleotide sequence ID" value="NZ_BMEW01000012.1"/>
</dbReference>
<keyword evidence="3" id="KW-0813">Transport</keyword>
<keyword evidence="6" id="KW-0614">Plasmid</keyword>
<dbReference type="PANTHER" id="PTHR30483:SF6">
    <property type="entry name" value="PERIPLASMIC BINDING PROTEIN OF ABC TRANSPORTER FOR NATURAL AMINO ACIDS"/>
    <property type="match status" value="1"/>
</dbReference>
<dbReference type="InterPro" id="IPR028081">
    <property type="entry name" value="Leu-bd"/>
</dbReference>
<evidence type="ECO:0000256" key="4">
    <source>
        <dbReference type="SAM" id="SignalP"/>
    </source>
</evidence>
<dbReference type="SUPFAM" id="SSF53822">
    <property type="entry name" value="Periplasmic binding protein-like I"/>
    <property type="match status" value="1"/>
</dbReference>